<evidence type="ECO:0000256" key="6">
    <source>
        <dbReference type="ARBA" id="ARBA00022692"/>
    </source>
</evidence>
<dbReference type="Gene3D" id="6.10.250.2080">
    <property type="match status" value="1"/>
</dbReference>
<keyword evidence="6 13" id="KW-0812">Transmembrane</keyword>
<evidence type="ECO:0000313" key="15">
    <source>
        <dbReference type="EMBL" id="STR44553.1"/>
    </source>
</evidence>
<evidence type="ECO:0000313" key="17">
    <source>
        <dbReference type="Proteomes" id="UP000255108"/>
    </source>
</evidence>
<feature type="transmembrane region" description="Helical" evidence="13">
    <location>
        <begin position="96"/>
        <end position="120"/>
    </location>
</feature>
<keyword evidence="18" id="KW-1185">Reference proteome</keyword>
<dbReference type="Pfam" id="PF01312">
    <property type="entry name" value="Bac_export_2"/>
    <property type="match status" value="1"/>
</dbReference>
<feature type="transmembrane region" description="Helical" evidence="13">
    <location>
        <begin position="37"/>
        <end position="58"/>
    </location>
</feature>
<evidence type="ECO:0000256" key="7">
    <source>
        <dbReference type="ARBA" id="ARBA00022795"/>
    </source>
</evidence>
<dbReference type="GO" id="GO:0009306">
    <property type="term" value="P:protein secretion"/>
    <property type="evidence" value="ECO:0007669"/>
    <property type="project" value="InterPro"/>
</dbReference>
<feature type="region of interest" description="Disordered" evidence="14">
    <location>
        <begin position="1"/>
        <end position="26"/>
    </location>
</feature>
<gene>
    <name evidence="15" type="primary">flhB_2</name>
    <name evidence="13" type="synonym">flhB</name>
    <name evidence="16" type="ORF">EV682_10622</name>
    <name evidence="15" type="ORF">NCTC11159_03088</name>
</gene>
<evidence type="ECO:0000256" key="9">
    <source>
        <dbReference type="ARBA" id="ARBA00022989"/>
    </source>
</evidence>
<dbReference type="InterPro" id="IPR006136">
    <property type="entry name" value="FlhB"/>
</dbReference>
<evidence type="ECO:0000256" key="8">
    <source>
        <dbReference type="ARBA" id="ARBA00022927"/>
    </source>
</evidence>
<evidence type="ECO:0000256" key="13">
    <source>
        <dbReference type="RuleBase" id="RU364091"/>
    </source>
</evidence>
<feature type="transmembrane region" description="Helical" evidence="13">
    <location>
        <begin position="149"/>
        <end position="167"/>
    </location>
</feature>
<feature type="transmembrane region" description="Helical" evidence="13">
    <location>
        <begin position="196"/>
        <end position="220"/>
    </location>
</feature>
<evidence type="ECO:0000256" key="11">
    <source>
        <dbReference type="ARBA" id="ARBA00023225"/>
    </source>
</evidence>
<dbReference type="Proteomes" id="UP000295794">
    <property type="component" value="Unassembled WGS sequence"/>
</dbReference>
<comment type="function">
    <text evidence="12 13">Required for formation of the rod structure in the basal body of the flagellar apparatus. Together with FliI and FliH, may constitute the export apparatus of flagellin.</text>
</comment>
<dbReference type="Proteomes" id="UP000255108">
    <property type="component" value="Unassembled WGS sequence"/>
</dbReference>
<sequence>MGACMAEASNGDKTEKASPQKLKNARKEGQIVRSREVASAVGLLASLKVFALLAPSYLVDFDALFKLAFSSLDQPGSLDHVWSGLFSGSFLLLLKMLLPLAIIPLMIILASLYPGGWIFSGKQLMPKFERMNPLSHFGRIFSAQHASEQIKAIIKVLILGVVLFYISRDSLPQFFSLQELTLTEALNGAAQLLFDALFSFCLVFILFAAIDLPLQIFLFMRKQKMSKQEQKDEYKTSEGRPEIKQRIRQIQQQLAQRSIRKAIPSADVIIVNPRHYAVALKYDENRAQAPFIVAKGMDEMAMYIRQLAEINKIDIVPIPPLARAIYKTTQVNQQIPAPLFKAVAQVLTYVLQLKAFRSGGRRVAPLLPDDLGISPELAEIKEPA</sequence>
<keyword evidence="7 13" id="KW-1005">Bacterial flagellum biogenesis</keyword>
<evidence type="ECO:0000256" key="2">
    <source>
        <dbReference type="ARBA" id="ARBA00010690"/>
    </source>
</evidence>
<dbReference type="AlphaFoldDB" id="A0A377SU73"/>
<evidence type="ECO:0000313" key="18">
    <source>
        <dbReference type="Proteomes" id="UP000295794"/>
    </source>
</evidence>
<dbReference type="PANTHER" id="PTHR30531:SF12">
    <property type="entry name" value="FLAGELLAR BIOSYNTHETIC PROTEIN FLHB"/>
    <property type="match status" value="1"/>
</dbReference>
<keyword evidence="8 13" id="KW-0653">Protein transport</keyword>
<reference evidence="15 17" key="1">
    <citation type="submission" date="2018-06" db="EMBL/GenBank/DDBJ databases">
        <authorList>
            <consortium name="Pathogen Informatics"/>
            <person name="Doyle S."/>
        </authorList>
    </citation>
    <scope>NUCLEOTIDE SEQUENCE [LARGE SCALE GENOMIC DNA]</scope>
    <source>
        <strain evidence="15 17">NCTC11159</strain>
    </source>
</reference>
<dbReference type="EMBL" id="SMBT01000006">
    <property type="protein sequence ID" value="TCU86142.1"/>
    <property type="molecule type" value="Genomic_DNA"/>
</dbReference>
<evidence type="ECO:0000256" key="1">
    <source>
        <dbReference type="ARBA" id="ARBA00004651"/>
    </source>
</evidence>
<evidence type="ECO:0000313" key="16">
    <source>
        <dbReference type="EMBL" id="TCU86142.1"/>
    </source>
</evidence>
<proteinExistence type="inferred from homology"/>
<dbReference type="NCBIfam" id="TIGR00328">
    <property type="entry name" value="flhB"/>
    <property type="match status" value="1"/>
</dbReference>
<evidence type="ECO:0000256" key="3">
    <source>
        <dbReference type="ARBA" id="ARBA00021622"/>
    </source>
</evidence>
<name>A0A377SU73_9NEIS</name>
<dbReference type="PANTHER" id="PTHR30531">
    <property type="entry name" value="FLAGELLAR BIOSYNTHETIC PROTEIN FLHB"/>
    <property type="match status" value="1"/>
</dbReference>
<dbReference type="PRINTS" id="PR00950">
    <property type="entry name" value="TYPE3IMSPROT"/>
</dbReference>
<dbReference type="EMBL" id="UGHR01000003">
    <property type="protein sequence ID" value="STR44553.1"/>
    <property type="molecule type" value="Genomic_DNA"/>
</dbReference>
<evidence type="ECO:0000256" key="4">
    <source>
        <dbReference type="ARBA" id="ARBA00022448"/>
    </source>
</evidence>
<accession>A0A377SU73</accession>
<keyword evidence="10 13" id="KW-0472">Membrane</keyword>
<keyword evidence="5 13" id="KW-1003">Cell membrane</keyword>
<keyword evidence="15" id="KW-0282">Flagellum</keyword>
<dbReference type="InterPro" id="IPR029025">
    <property type="entry name" value="T3SS_substrate_exporter_C"/>
</dbReference>
<evidence type="ECO:0000256" key="5">
    <source>
        <dbReference type="ARBA" id="ARBA00022475"/>
    </source>
</evidence>
<dbReference type="SUPFAM" id="SSF160544">
    <property type="entry name" value="EscU C-terminal domain-like"/>
    <property type="match status" value="1"/>
</dbReference>
<dbReference type="Gene3D" id="3.40.1690.10">
    <property type="entry name" value="secretion proteins EscU"/>
    <property type="match status" value="1"/>
</dbReference>
<evidence type="ECO:0000256" key="12">
    <source>
        <dbReference type="ARBA" id="ARBA00025078"/>
    </source>
</evidence>
<comment type="similarity">
    <text evidence="2 13">Belongs to the type III secretion exporter family.</text>
</comment>
<evidence type="ECO:0000256" key="14">
    <source>
        <dbReference type="SAM" id="MobiDB-lite"/>
    </source>
</evidence>
<keyword evidence="9 13" id="KW-1133">Transmembrane helix</keyword>
<dbReference type="GO" id="GO:0044780">
    <property type="term" value="P:bacterial-type flagellum assembly"/>
    <property type="evidence" value="ECO:0007669"/>
    <property type="project" value="InterPro"/>
</dbReference>
<reference evidence="16 18" key="2">
    <citation type="submission" date="2019-03" db="EMBL/GenBank/DDBJ databases">
        <title>Genomic Encyclopedia of Type Strains, Phase IV (KMG-IV): sequencing the most valuable type-strain genomes for metagenomic binning, comparative biology and taxonomic classification.</title>
        <authorList>
            <person name="Goeker M."/>
        </authorList>
    </citation>
    <scope>NUCLEOTIDE SEQUENCE [LARGE SCALE GENOMIC DNA]</scope>
    <source>
        <strain evidence="16 18">DSM 3764</strain>
    </source>
</reference>
<evidence type="ECO:0000256" key="10">
    <source>
        <dbReference type="ARBA" id="ARBA00023136"/>
    </source>
</evidence>
<keyword evidence="15" id="KW-0966">Cell projection</keyword>
<dbReference type="InterPro" id="IPR006135">
    <property type="entry name" value="T3SS_substrate_exporter"/>
</dbReference>
<comment type="subcellular location">
    <subcellularLocation>
        <location evidence="1">Cell membrane</location>
        <topology evidence="1">Multi-pass membrane protein</topology>
    </subcellularLocation>
</comment>
<organism evidence="15 17">
    <name type="scientific">Iodobacter fluviatilis</name>
    <dbReference type="NCBI Taxonomy" id="537"/>
    <lineage>
        <taxon>Bacteria</taxon>
        <taxon>Pseudomonadati</taxon>
        <taxon>Pseudomonadota</taxon>
        <taxon>Betaproteobacteria</taxon>
        <taxon>Neisseriales</taxon>
        <taxon>Chitinibacteraceae</taxon>
        <taxon>Iodobacter</taxon>
    </lineage>
</organism>
<dbReference type="GO" id="GO:0005886">
    <property type="term" value="C:plasma membrane"/>
    <property type="evidence" value="ECO:0007669"/>
    <property type="project" value="UniProtKB-SubCell"/>
</dbReference>
<keyword evidence="4 13" id="KW-0813">Transport</keyword>
<protein>
    <recommendedName>
        <fullName evidence="3 13">Flagellar biosynthetic protein FlhB</fullName>
    </recommendedName>
</protein>
<keyword evidence="15" id="KW-0969">Cilium</keyword>
<keyword evidence="11 13" id="KW-1006">Bacterial flagellum protein export</keyword>